<proteinExistence type="predicted"/>
<dbReference type="Proteomes" id="UP000237631">
    <property type="component" value="Unassembled WGS sequence"/>
</dbReference>
<evidence type="ECO:0000313" key="1">
    <source>
        <dbReference type="EMBL" id="PPJ55535.1"/>
    </source>
</evidence>
<protein>
    <submittedName>
        <fullName evidence="1">Uncharacterized protein</fullName>
    </submittedName>
</protein>
<keyword evidence="2" id="KW-1185">Reference proteome</keyword>
<evidence type="ECO:0000313" key="2">
    <source>
        <dbReference type="Proteomes" id="UP000237631"/>
    </source>
</evidence>
<name>A0A2S6C722_9PEZI</name>
<dbReference type="OrthoDB" id="5143362at2759"/>
<comment type="caution">
    <text evidence="1">The sequence shown here is derived from an EMBL/GenBank/DDBJ whole genome shotgun (WGS) entry which is preliminary data.</text>
</comment>
<gene>
    <name evidence="1" type="ORF">CBER1_05377</name>
</gene>
<reference evidence="2" key="1">
    <citation type="journal article" date="2017" name="bioRxiv">
        <title>Conservation of a gene cluster reveals novel cercosporin biosynthetic mechanisms and extends production to the genus Colletotrichum.</title>
        <authorList>
            <person name="de Jonge R."/>
            <person name="Ebert M.K."/>
            <person name="Huitt-Roehl C.R."/>
            <person name="Pal P."/>
            <person name="Suttle J.C."/>
            <person name="Spanner R.E."/>
            <person name="Neubauer J.D."/>
            <person name="Jurick W.M.II."/>
            <person name="Stott K.A."/>
            <person name="Secor G.A."/>
            <person name="Thomma B.P.H.J."/>
            <person name="Van de Peer Y."/>
            <person name="Townsend C.A."/>
            <person name="Bolton M.D."/>
        </authorList>
    </citation>
    <scope>NUCLEOTIDE SEQUENCE [LARGE SCALE GENOMIC DNA]</scope>
    <source>
        <strain evidence="2">CBS538.71</strain>
    </source>
</reference>
<dbReference type="EMBL" id="PNEN01000537">
    <property type="protein sequence ID" value="PPJ55535.1"/>
    <property type="molecule type" value="Genomic_DNA"/>
</dbReference>
<dbReference type="AlphaFoldDB" id="A0A2S6C722"/>
<accession>A0A2S6C722</accession>
<organism evidence="1 2">
    <name type="scientific">Cercospora berteroae</name>
    <dbReference type="NCBI Taxonomy" id="357750"/>
    <lineage>
        <taxon>Eukaryota</taxon>
        <taxon>Fungi</taxon>
        <taxon>Dikarya</taxon>
        <taxon>Ascomycota</taxon>
        <taxon>Pezizomycotina</taxon>
        <taxon>Dothideomycetes</taxon>
        <taxon>Dothideomycetidae</taxon>
        <taxon>Mycosphaerellales</taxon>
        <taxon>Mycosphaerellaceae</taxon>
        <taxon>Cercospora</taxon>
    </lineage>
</organism>
<sequence>MVSRSAAAVLAAATTAASQSVRVVVETSHGGAGNGLINTTVTVPVNTIYTDSALDAVSTLYLTQAEGVDLSSITCTPFRNGNATGNAGLPFNSTSPSRISTNTEQIASLVCASLPQGVTTPAPASITHTVSASSVPLYSNTTVTAHNATSVLRTTVHPTVHATPSTFTSIATFSGANGQTTSTYTSVVNVAAPTSSGSPSLNSQGAAPTKAVAGWVAGAAVAGFGLMAAL</sequence>